<accession>A0ABP5EPA7</accession>
<organism evidence="11 12">
    <name type="scientific">Brevibacterium samyangense</name>
    <dbReference type="NCBI Taxonomy" id="366888"/>
    <lineage>
        <taxon>Bacteria</taxon>
        <taxon>Bacillati</taxon>
        <taxon>Actinomycetota</taxon>
        <taxon>Actinomycetes</taxon>
        <taxon>Micrococcales</taxon>
        <taxon>Brevibacteriaceae</taxon>
        <taxon>Brevibacterium</taxon>
    </lineage>
</organism>
<evidence type="ECO:0000256" key="4">
    <source>
        <dbReference type="ARBA" id="ARBA00022692"/>
    </source>
</evidence>
<evidence type="ECO:0000313" key="11">
    <source>
        <dbReference type="EMBL" id="GAA2004102.1"/>
    </source>
</evidence>
<dbReference type="EMBL" id="BAAANO010000010">
    <property type="protein sequence ID" value="GAA2004102.1"/>
    <property type="molecule type" value="Genomic_DNA"/>
</dbReference>
<feature type="domain" description="ABC transmembrane type-1" evidence="10">
    <location>
        <begin position="21"/>
        <end position="209"/>
    </location>
</feature>
<dbReference type="PANTHER" id="PTHR30614">
    <property type="entry name" value="MEMBRANE COMPONENT OF AMINO ACID ABC TRANSPORTER"/>
    <property type="match status" value="1"/>
</dbReference>
<dbReference type="PANTHER" id="PTHR30614:SF0">
    <property type="entry name" value="L-CYSTINE TRANSPORT SYSTEM PERMEASE PROTEIN TCYL"/>
    <property type="match status" value="1"/>
</dbReference>
<dbReference type="Pfam" id="PF00528">
    <property type="entry name" value="BPD_transp_1"/>
    <property type="match status" value="1"/>
</dbReference>
<dbReference type="NCBIfam" id="TIGR01726">
    <property type="entry name" value="HEQRo_perm_3TM"/>
    <property type="match status" value="1"/>
</dbReference>
<dbReference type="Gene3D" id="1.10.3720.10">
    <property type="entry name" value="MetI-like"/>
    <property type="match status" value="1"/>
</dbReference>
<keyword evidence="5" id="KW-0029">Amino-acid transport</keyword>
<dbReference type="RefSeq" id="WP_344307850.1">
    <property type="nucleotide sequence ID" value="NZ_BAAANO010000010.1"/>
</dbReference>
<keyword evidence="7 8" id="KW-0472">Membrane</keyword>
<proteinExistence type="inferred from homology"/>
<evidence type="ECO:0000256" key="5">
    <source>
        <dbReference type="ARBA" id="ARBA00022970"/>
    </source>
</evidence>
<feature type="transmembrane region" description="Helical" evidence="8">
    <location>
        <begin position="20"/>
        <end position="43"/>
    </location>
</feature>
<name>A0ABP5EPA7_9MICO</name>
<evidence type="ECO:0000259" key="10">
    <source>
        <dbReference type="PROSITE" id="PS50928"/>
    </source>
</evidence>
<gene>
    <name evidence="11" type="ORF">GCM10009755_11750</name>
</gene>
<dbReference type="InterPro" id="IPR043429">
    <property type="entry name" value="ArtM/GltK/GlnP/TcyL/YhdX-like"/>
</dbReference>
<dbReference type="SUPFAM" id="SSF161098">
    <property type="entry name" value="MetI-like"/>
    <property type="match status" value="1"/>
</dbReference>
<evidence type="ECO:0000256" key="6">
    <source>
        <dbReference type="ARBA" id="ARBA00022989"/>
    </source>
</evidence>
<dbReference type="InterPro" id="IPR000515">
    <property type="entry name" value="MetI-like"/>
</dbReference>
<dbReference type="Proteomes" id="UP001500755">
    <property type="component" value="Unassembled WGS sequence"/>
</dbReference>
<dbReference type="PROSITE" id="PS50928">
    <property type="entry name" value="ABC_TM1"/>
    <property type="match status" value="1"/>
</dbReference>
<evidence type="ECO:0000313" key="12">
    <source>
        <dbReference type="Proteomes" id="UP001500755"/>
    </source>
</evidence>
<keyword evidence="6 8" id="KW-1133">Transmembrane helix</keyword>
<feature type="transmembrane region" description="Helical" evidence="8">
    <location>
        <begin position="55"/>
        <end position="80"/>
    </location>
</feature>
<keyword evidence="12" id="KW-1185">Reference proteome</keyword>
<comment type="similarity">
    <text evidence="8">Belongs to the binding-protein-dependent transport system permease family.</text>
</comment>
<feature type="region of interest" description="Disordered" evidence="9">
    <location>
        <begin position="220"/>
        <end position="240"/>
    </location>
</feature>
<dbReference type="InterPro" id="IPR035906">
    <property type="entry name" value="MetI-like_sf"/>
</dbReference>
<evidence type="ECO:0000256" key="9">
    <source>
        <dbReference type="SAM" id="MobiDB-lite"/>
    </source>
</evidence>
<evidence type="ECO:0000256" key="1">
    <source>
        <dbReference type="ARBA" id="ARBA00004651"/>
    </source>
</evidence>
<comment type="subcellular location">
    <subcellularLocation>
        <location evidence="1 8">Cell membrane</location>
        <topology evidence="1 8">Multi-pass membrane protein</topology>
    </subcellularLocation>
</comment>
<evidence type="ECO:0000256" key="7">
    <source>
        <dbReference type="ARBA" id="ARBA00023136"/>
    </source>
</evidence>
<sequence length="240" mass="26224">MLDAQFFLAWIEYFPDYLAGFWVSIKMTVLALLWGIPLAMGLALVTMSKLAPLRWLGICIVEVGRGIPALVFLYLVYFGLPPLGILFDNFQTSVLVLGFSTGCYAAEVFRATFESIPRGHHEAAAAVGLTRVQTFFLIVLPQAVKIVIPPIVGNAIGLFQATSLAYAIGVPELTKAAYTVASINYQYLSCFTLAALFYAAVSIPASLWLNKSDQPRQRLFRRPKPATASAPSTPLAEISR</sequence>
<feature type="transmembrane region" description="Helical" evidence="8">
    <location>
        <begin position="185"/>
        <end position="209"/>
    </location>
</feature>
<evidence type="ECO:0000256" key="2">
    <source>
        <dbReference type="ARBA" id="ARBA00022448"/>
    </source>
</evidence>
<dbReference type="CDD" id="cd06261">
    <property type="entry name" value="TM_PBP2"/>
    <property type="match status" value="1"/>
</dbReference>
<keyword evidence="3" id="KW-1003">Cell membrane</keyword>
<feature type="compositionally biased region" description="Low complexity" evidence="9">
    <location>
        <begin position="225"/>
        <end position="234"/>
    </location>
</feature>
<reference evidence="12" key="1">
    <citation type="journal article" date="2019" name="Int. J. Syst. Evol. Microbiol.">
        <title>The Global Catalogue of Microorganisms (GCM) 10K type strain sequencing project: providing services to taxonomists for standard genome sequencing and annotation.</title>
        <authorList>
            <consortium name="The Broad Institute Genomics Platform"/>
            <consortium name="The Broad Institute Genome Sequencing Center for Infectious Disease"/>
            <person name="Wu L."/>
            <person name="Ma J."/>
        </authorList>
    </citation>
    <scope>NUCLEOTIDE SEQUENCE [LARGE SCALE GENOMIC DNA]</scope>
    <source>
        <strain evidence="12">JCM 14546</strain>
    </source>
</reference>
<evidence type="ECO:0000256" key="8">
    <source>
        <dbReference type="RuleBase" id="RU363032"/>
    </source>
</evidence>
<protein>
    <submittedName>
        <fullName evidence="11">Amino acid ABC transporter permease</fullName>
    </submittedName>
</protein>
<keyword evidence="4 8" id="KW-0812">Transmembrane</keyword>
<comment type="caution">
    <text evidence="11">The sequence shown here is derived from an EMBL/GenBank/DDBJ whole genome shotgun (WGS) entry which is preliminary data.</text>
</comment>
<keyword evidence="2 8" id="KW-0813">Transport</keyword>
<dbReference type="InterPro" id="IPR010065">
    <property type="entry name" value="AA_ABC_transptr_permease_3TM"/>
</dbReference>
<evidence type="ECO:0000256" key="3">
    <source>
        <dbReference type="ARBA" id="ARBA00022475"/>
    </source>
</evidence>